<dbReference type="EMBL" id="JAQQAF010000007">
    <property type="protein sequence ID" value="KAJ8470939.1"/>
    <property type="molecule type" value="Genomic_DNA"/>
</dbReference>
<evidence type="ECO:0000313" key="2">
    <source>
        <dbReference type="EMBL" id="KAJ8470939.1"/>
    </source>
</evidence>
<name>A0AAV8Q3D9_ENSVE</name>
<dbReference type="PANTHER" id="PTHR34356">
    <property type="entry name" value="ANTIGENIC HEAT-STABLE PROTEIN"/>
    <property type="match status" value="1"/>
</dbReference>
<evidence type="ECO:0008006" key="4">
    <source>
        <dbReference type="Google" id="ProtNLM"/>
    </source>
</evidence>
<organism evidence="2 3">
    <name type="scientific">Ensete ventricosum</name>
    <name type="common">Abyssinian banana</name>
    <name type="synonym">Musa ensete</name>
    <dbReference type="NCBI Taxonomy" id="4639"/>
    <lineage>
        <taxon>Eukaryota</taxon>
        <taxon>Viridiplantae</taxon>
        <taxon>Streptophyta</taxon>
        <taxon>Embryophyta</taxon>
        <taxon>Tracheophyta</taxon>
        <taxon>Spermatophyta</taxon>
        <taxon>Magnoliopsida</taxon>
        <taxon>Liliopsida</taxon>
        <taxon>Zingiberales</taxon>
        <taxon>Musaceae</taxon>
        <taxon>Ensete</taxon>
    </lineage>
</organism>
<accession>A0AAV8Q3D9</accession>
<evidence type="ECO:0000256" key="1">
    <source>
        <dbReference type="SAM" id="MobiDB-lite"/>
    </source>
</evidence>
<feature type="region of interest" description="Disordered" evidence="1">
    <location>
        <begin position="113"/>
        <end position="138"/>
    </location>
</feature>
<evidence type="ECO:0000313" key="3">
    <source>
        <dbReference type="Proteomes" id="UP001222027"/>
    </source>
</evidence>
<protein>
    <recommendedName>
        <fullName evidence="4">DEK C-terminal domain-containing protein</fullName>
    </recommendedName>
</protein>
<dbReference type="PANTHER" id="PTHR34356:SF3">
    <property type="entry name" value="EXPRESSED PROTEIN"/>
    <property type="match status" value="1"/>
</dbReference>
<gene>
    <name evidence="2" type="ORF">OPV22_025282</name>
</gene>
<reference evidence="2 3" key="1">
    <citation type="submission" date="2022-12" db="EMBL/GenBank/DDBJ databases">
        <title>Chromosome-scale assembly of the Ensete ventricosum genome.</title>
        <authorList>
            <person name="Dussert Y."/>
            <person name="Stocks J."/>
            <person name="Wendawek A."/>
            <person name="Woldeyes F."/>
            <person name="Nichols R.A."/>
            <person name="Borrell J.S."/>
        </authorList>
    </citation>
    <scope>NUCLEOTIDE SEQUENCE [LARGE SCALE GENOMIC DNA]</scope>
    <source>
        <strain evidence="3">cv. Maze</strain>
        <tissue evidence="2">Seeds</tissue>
    </source>
</reference>
<proteinExistence type="predicted"/>
<keyword evidence="3" id="KW-1185">Reference proteome</keyword>
<dbReference type="AlphaFoldDB" id="A0AAV8Q3D9"/>
<dbReference type="Proteomes" id="UP001222027">
    <property type="component" value="Unassembled WGS sequence"/>
</dbReference>
<sequence>MENGERRPTAEEVIARLKDDGDFDSLRLKIVRKVKENEDLRSSIVSEVRQSMVLNEDGSEKLKLRQLSDAIYQELGSKIMGQISDEVWKVIKSCENDIRGTVESVYDRIVKPEVNKQDSASPQRRLPVGDEKDQASLVAPSTCETNVPDGNEQMEVPPGFCSTDQPSSKVEHAVMLHDEQPHSSNEVLNDPEQIDGVPPGFGPPVNSSIIPVGVSDEDPDVPPGGSRAGFGELLLWFDGVCVVGRYIAQFPSFLGGIQQPKCKKIPDKLFAGNGGKRESSIPRQWVGLWDPHVPAPIGCSLSPLGY</sequence>
<comment type="caution">
    <text evidence="2">The sequence shown here is derived from an EMBL/GenBank/DDBJ whole genome shotgun (WGS) entry which is preliminary data.</text>
</comment>